<evidence type="ECO:0008006" key="4">
    <source>
        <dbReference type="Google" id="ProtNLM"/>
    </source>
</evidence>
<dbReference type="STRING" id="1860102.ACCAA_230001"/>
<evidence type="ECO:0000256" key="1">
    <source>
        <dbReference type="SAM" id="Phobius"/>
    </source>
</evidence>
<dbReference type="AlphaFoldDB" id="A0A1A8XNQ9"/>
<keyword evidence="1" id="KW-1133">Transmembrane helix</keyword>
<dbReference type="Proteomes" id="UP000199169">
    <property type="component" value="Unassembled WGS sequence"/>
</dbReference>
<name>A0A1A8XNQ9_9PROT</name>
<evidence type="ECO:0000313" key="2">
    <source>
        <dbReference type="EMBL" id="SBT05588.1"/>
    </source>
</evidence>
<keyword evidence="1" id="KW-0472">Membrane</keyword>
<gene>
    <name evidence="2" type="ORF">ACCAA_230001</name>
</gene>
<organism evidence="2 3">
    <name type="scientific">Candidatus Accumulibacter aalborgensis</name>
    <dbReference type="NCBI Taxonomy" id="1860102"/>
    <lineage>
        <taxon>Bacteria</taxon>
        <taxon>Pseudomonadati</taxon>
        <taxon>Pseudomonadota</taxon>
        <taxon>Betaproteobacteria</taxon>
        <taxon>Candidatus Accumulibacter</taxon>
    </lineage>
</organism>
<reference evidence="2 3" key="1">
    <citation type="submission" date="2016-06" db="EMBL/GenBank/DDBJ databases">
        <authorList>
            <person name="Kjaerup R.B."/>
            <person name="Dalgaard T.S."/>
            <person name="Juul-Madsen H.R."/>
        </authorList>
    </citation>
    <scope>NUCLEOTIDE SEQUENCE [LARGE SCALE GENOMIC DNA]</scope>
    <source>
        <strain evidence="2">3</strain>
    </source>
</reference>
<keyword evidence="3" id="KW-1185">Reference proteome</keyword>
<dbReference type="EMBL" id="FLQX01000098">
    <property type="protein sequence ID" value="SBT05588.1"/>
    <property type="molecule type" value="Genomic_DNA"/>
</dbReference>
<feature type="transmembrane region" description="Helical" evidence="1">
    <location>
        <begin position="51"/>
        <end position="73"/>
    </location>
</feature>
<sequence length="234" mass="26213">MSHFSLENQNGRMTHCPLPLGVYQSIREAEPGRYRCPCCGLLVCNGDKLTYTVALGLLGVVAGMIIVLTWLRLRDAAFSVRKSEQSWMLKLLNFSLPKDITEPLFEVGLENERGDSAKSLTVVYSHKYSGLHEIGFVCEQRVTMPINAPMTVGVQVRWRGDKGIIVYEAKEEVSLTELWFNGAARNGFSLVRYQVPDCVPIKKRLVCEIILSDLSQADESYGPLRVYSRAIPAL</sequence>
<protein>
    <recommendedName>
        <fullName evidence="4">Transmembrane protein</fullName>
    </recommendedName>
</protein>
<keyword evidence="1" id="KW-0812">Transmembrane</keyword>
<proteinExistence type="predicted"/>
<accession>A0A1A8XNQ9</accession>
<evidence type="ECO:0000313" key="3">
    <source>
        <dbReference type="Proteomes" id="UP000199169"/>
    </source>
</evidence>